<name>A0A9P4PPT4_9PLEO</name>
<organism evidence="3 4">
    <name type="scientific">Karstenula rhodostoma CBS 690.94</name>
    <dbReference type="NCBI Taxonomy" id="1392251"/>
    <lineage>
        <taxon>Eukaryota</taxon>
        <taxon>Fungi</taxon>
        <taxon>Dikarya</taxon>
        <taxon>Ascomycota</taxon>
        <taxon>Pezizomycotina</taxon>
        <taxon>Dothideomycetes</taxon>
        <taxon>Pleosporomycetidae</taxon>
        <taxon>Pleosporales</taxon>
        <taxon>Massarineae</taxon>
        <taxon>Didymosphaeriaceae</taxon>
        <taxon>Karstenula</taxon>
    </lineage>
</organism>
<accession>A0A9P4PPT4</accession>
<dbReference type="GO" id="GO:0016787">
    <property type="term" value="F:hydrolase activity"/>
    <property type="evidence" value="ECO:0007669"/>
    <property type="project" value="UniProtKB-KW"/>
</dbReference>
<dbReference type="SUPFAM" id="SSF53474">
    <property type="entry name" value="alpha/beta-Hydrolases"/>
    <property type="match status" value="1"/>
</dbReference>
<feature type="domain" description="Alpha/beta hydrolase fold-3" evidence="2">
    <location>
        <begin position="117"/>
        <end position="335"/>
    </location>
</feature>
<evidence type="ECO:0000256" key="1">
    <source>
        <dbReference type="ARBA" id="ARBA00022801"/>
    </source>
</evidence>
<sequence>MSSQSTDLKPAALSRPPLNSIPPRLRARFDPEFVRYHEAYAVGRLHTHQVPIAEFRANPRSYITSFGKAIADAPNVGRISDIDCPVDDGKNKIKIRVYEPNDDAFVGAGNGGRPVYVNYHGGGWVFGDIDTDTEHCKRIVNGTGAVVFDVEYRCAPEHPFPTPVEDAWAGFLHVVKTQAGPFNLDTSRVAVGGPSAGGHLSAVVALRARDAGIPLVLQQLHVPVCDMDHFDEQGRVKKEEAPYESYREMYDTVTLSGERMEYFARHYLGVPREKSTYNNPAVSPIHAASLANLAPALVVTAEMDPLRDEGYAYYKKLKAAGNDAEYHMLPGMPHTAAILDDICEQGKRWNAMVLSSLKKAYGIS</sequence>
<dbReference type="InterPro" id="IPR029058">
    <property type="entry name" value="AB_hydrolase_fold"/>
</dbReference>
<gene>
    <name evidence="3" type="ORF">P171DRAFT_353666</name>
</gene>
<dbReference type="OrthoDB" id="408631at2759"/>
<dbReference type="PANTHER" id="PTHR48081">
    <property type="entry name" value="AB HYDROLASE SUPERFAMILY PROTEIN C4A8.06C"/>
    <property type="match status" value="1"/>
</dbReference>
<keyword evidence="4" id="KW-1185">Reference proteome</keyword>
<dbReference type="Gene3D" id="3.40.50.1820">
    <property type="entry name" value="alpha/beta hydrolase"/>
    <property type="match status" value="1"/>
</dbReference>
<dbReference type="InterPro" id="IPR050300">
    <property type="entry name" value="GDXG_lipolytic_enzyme"/>
</dbReference>
<protein>
    <submittedName>
        <fullName evidence="3">Esterase</fullName>
    </submittedName>
</protein>
<evidence type="ECO:0000259" key="2">
    <source>
        <dbReference type="Pfam" id="PF07859"/>
    </source>
</evidence>
<reference evidence="3" key="1">
    <citation type="journal article" date="2020" name="Stud. Mycol.">
        <title>101 Dothideomycetes genomes: a test case for predicting lifestyles and emergence of pathogens.</title>
        <authorList>
            <person name="Haridas S."/>
            <person name="Albert R."/>
            <person name="Binder M."/>
            <person name="Bloem J."/>
            <person name="Labutti K."/>
            <person name="Salamov A."/>
            <person name="Andreopoulos B."/>
            <person name="Baker S."/>
            <person name="Barry K."/>
            <person name="Bills G."/>
            <person name="Bluhm B."/>
            <person name="Cannon C."/>
            <person name="Castanera R."/>
            <person name="Culley D."/>
            <person name="Daum C."/>
            <person name="Ezra D."/>
            <person name="Gonzalez J."/>
            <person name="Henrissat B."/>
            <person name="Kuo A."/>
            <person name="Liang C."/>
            <person name="Lipzen A."/>
            <person name="Lutzoni F."/>
            <person name="Magnuson J."/>
            <person name="Mondo S."/>
            <person name="Nolan M."/>
            <person name="Ohm R."/>
            <person name="Pangilinan J."/>
            <person name="Park H.-J."/>
            <person name="Ramirez L."/>
            <person name="Alfaro M."/>
            <person name="Sun H."/>
            <person name="Tritt A."/>
            <person name="Yoshinaga Y."/>
            <person name="Zwiers L.-H."/>
            <person name="Turgeon B."/>
            <person name="Goodwin S."/>
            <person name="Spatafora J."/>
            <person name="Crous P."/>
            <person name="Grigoriev I."/>
        </authorList>
    </citation>
    <scope>NUCLEOTIDE SEQUENCE</scope>
    <source>
        <strain evidence="3">CBS 690.94</strain>
    </source>
</reference>
<evidence type="ECO:0000313" key="4">
    <source>
        <dbReference type="Proteomes" id="UP000799764"/>
    </source>
</evidence>
<dbReference type="Pfam" id="PF07859">
    <property type="entry name" value="Abhydrolase_3"/>
    <property type="match status" value="1"/>
</dbReference>
<evidence type="ECO:0000313" key="3">
    <source>
        <dbReference type="EMBL" id="KAF2449080.1"/>
    </source>
</evidence>
<comment type="caution">
    <text evidence="3">The sequence shown here is derived from an EMBL/GenBank/DDBJ whole genome shotgun (WGS) entry which is preliminary data.</text>
</comment>
<dbReference type="Proteomes" id="UP000799764">
    <property type="component" value="Unassembled WGS sequence"/>
</dbReference>
<dbReference type="InterPro" id="IPR013094">
    <property type="entry name" value="AB_hydrolase_3"/>
</dbReference>
<keyword evidence="1" id="KW-0378">Hydrolase</keyword>
<proteinExistence type="predicted"/>
<dbReference type="PANTHER" id="PTHR48081:SF8">
    <property type="entry name" value="ALPHA_BETA HYDROLASE FOLD-3 DOMAIN-CONTAINING PROTEIN-RELATED"/>
    <property type="match status" value="1"/>
</dbReference>
<dbReference type="AlphaFoldDB" id="A0A9P4PPT4"/>
<dbReference type="EMBL" id="MU001495">
    <property type="protein sequence ID" value="KAF2449080.1"/>
    <property type="molecule type" value="Genomic_DNA"/>
</dbReference>